<comment type="caution">
    <text evidence="9">The sequence shown here is derived from an EMBL/GenBank/DDBJ whole genome shotgun (WGS) entry which is preliminary data.</text>
</comment>
<accession>A0A8T0KHM7</accession>
<dbReference type="FunFam" id="3.30.730.10:FF:000002">
    <property type="entry name" value="AP2-like ethylene-responsive transcription factor"/>
    <property type="match status" value="1"/>
</dbReference>
<evidence type="ECO:0000256" key="4">
    <source>
        <dbReference type="ARBA" id="ARBA00023125"/>
    </source>
</evidence>
<keyword evidence="2" id="KW-0677">Repeat</keyword>
<keyword evidence="5" id="KW-0804">Transcription</keyword>
<dbReference type="SUPFAM" id="SSF54171">
    <property type="entry name" value="DNA-binding domain"/>
    <property type="match status" value="2"/>
</dbReference>
<evidence type="ECO:0000256" key="5">
    <source>
        <dbReference type="ARBA" id="ARBA00023163"/>
    </source>
</evidence>
<comment type="subcellular location">
    <subcellularLocation>
        <location evidence="1">Nucleus</location>
    </subcellularLocation>
</comment>
<evidence type="ECO:0000256" key="6">
    <source>
        <dbReference type="ARBA" id="ARBA00023242"/>
    </source>
</evidence>
<dbReference type="CDD" id="cd00018">
    <property type="entry name" value="AP2"/>
    <property type="match status" value="1"/>
</dbReference>
<dbReference type="Pfam" id="PF00847">
    <property type="entry name" value="AP2"/>
    <property type="match status" value="1"/>
</dbReference>
<name>A0A8T0KHM7_PHAAN</name>
<dbReference type="GO" id="GO:0003700">
    <property type="term" value="F:DNA-binding transcription factor activity"/>
    <property type="evidence" value="ECO:0007669"/>
    <property type="project" value="InterPro"/>
</dbReference>
<feature type="region of interest" description="Disordered" evidence="7">
    <location>
        <begin position="245"/>
        <end position="270"/>
    </location>
</feature>
<dbReference type="EMBL" id="JABFOF010000004">
    <property type="protein sequence ID" value="KAG2398868.1"/>
    <property type="molecule type" value="Genomic_DNA"/>
</dbReference>
<dbReference type="InterPro" id="IPR016177">
    <property type="entry name" value="DNA-bd_dom_sf"/>
</dbReference>
<evidence type="ECO:0000313" key="10">
    <source>
        <dbReference type="Proteomes" id="UP000743370"/>
    </source>
</evidence>
<feature type="compositionally biased region" description="Low complexity" evidence="7">
    <location>
        <begin position="1"/>
        <end position="19"/>
    </location>
</feature>
<protein>
    <submittedName>
        <fullName evidence="9">AP2-like ethylene-responsive transcription factor</fullName>
    </submittedName>
</protein>
<dbReference type="PANTHER" id="PTHR32467:SF172">
    <property type="entry name" value="OS09G0423800 PROTEIN"/>
    <property type="match status" value="1"/>
</dbReference>
<dbReference type="SMART" id="SM00380">
    <property type="entry name" value="AP2"/>
    <property type="match status" value="2"/>
</dbReference>
<dbReference type="GO" id="GO:0003677">
    <property type="term" value="F:DNA binding"/>
    <property type="evidence" value="ECO:0007669"/>
    <property type="project" value="UniProtKB-KW"/>
</dbReference>
<evidence type="ECO:0000256" key="1">
    <source>
        <dbReference type="ARBA" id="ARBA00004123"/>
    </source>
</evidence>
<dbReference type="InterPro" id="IPR036955">
    <property type="entry name" value="AP2/ERF_dom_sf"/>
</dbReference>
<reference evidence="9 10" key="1">
    <citation type="submission" date="2020-05" db="EMBL/GenBank/DDBJ databases">
        <title>Vigna angularis (adzuki bean) Var. LongXiaoDou No. 4 denovo assembly.</title>
        <authorList>
            <person name="Xiang H."/>
        </authorList>
    </citation>
    <scope>NUCLEOTIDE SEQUENCE [LARGE SCALE GENOMIC DNA]</scope>
    <source>
        <tissue evidence="9">Leaf</tissue>
    </source>
</reference>
<feature type="domain" description="AP2/ERF" evidence="8">
    <location>
        <begin position="57"/>
        <end position="136"/>
    </location>
</feature>
<evidence type="ECO:0000256" key="7">
    <source>
        <dbReference type="SAM" id="MobiDB-lite"/>
    </source>
</evidence>
<feature type="region of interest" description="Disordered" evidence="7">
    <location>
        <begin position="1"/>
        <end position="29"/>
    </location>
</feature>
<keyword evidence="3" id="KW-0805">Transcription regulation</keyword>
<evidence type="ECO:0000313" key="9">
    <source>
        <dbReference type="EMBL" id="KAG2398868.1"/>
    </source>
</evidence>
<feature type="domain" description="AP2/ERF" evidence="8">
    <location>
        <begin position="172"/>
        <end position="230"/>
    </location>
</feature>
<dbReference type="GO" id="GO:0005634">
    <property type="term" value="C:nucleus"/>
    <property type="evidence" value="ECO:0007669"/>
    <property type="project" value="UniProtKB-SubCell"/>
</dbReference>
<sequence>MQPLRTRTLTPQTLSPPRSNEQEEVSPEIPLLNAAQYTEESPGTDGQADMKLICGTKIAGMSHRTRKDDKVSCPFLSHAILFFLMLSDEVTDVFPFRLGHGSSHVLRAYDDEEAAAHAYDLAALKYWGQDTILNFPLSTYQNELKEMEGQSREEYIGSLRRKSSGFSRGVSKYRGVARHHHNGRWEARIGRVFGNKYLYLGTYATQEEAATAYDMAAIEYRGLNAVTNFDLSRYIKWLKPNNNDNTANSNVLDANPNSETNFTPNSDQQQGFNFFQSQESTVTQPRSSGATSALGLLLQSSKFKEMMEMTSAADLSTAASESELVPCTFPDDIQTYFECEDSNRYGEGDDNMFGELNGFVPHMFHCDDF</sequence>
<dbReference type="Gene3D" id="3.30.730.10">
    <property type="entry name" value="AP2/ERF domain"/>
    <property type="match status" value="2"/>
</dbReference>
<gene>
    <name evidence="9" type="ORF">HKW66_Vig0086510</name>
</gene>
<organism evidence="9 10">
    <name type="scientific">Phaseolus angularis</name>
    <name type="common">Azuki bean</name>
    <name type="synonym">Vigna angularis</name>
    <dbReference type="NCBI Taxonomy" id="3914"/>
    <lineage>
        <taxon>Eukaryota</taxon>
        <taxon>Viridiplantae</taxon>
        <taxon>Streptophyta</taxon>
        <taxon>Embryophyta</taxon>
        <taxon>Tracheophyta</taxon>
        <taxon>Spermatophyta</taxon>
        <taxon>Magnoliopsida</taxon>
        <taxon>eudicotyledons</taxon>
        <taxon>Gunneridae</taxon>
        <taxon>Pentapetalae</taxon>
        <taxon>rosids</taxon>
        <taxon>fabids</taxon>
        <taxon>Fabales</taxon>
        <taxon>Fabaceae</taxon>
        <taxon>Papilionoideae</taxon>
        <taxon>50 kb inversion clade</taxon>
        <taxon>NPAAA clade</taxon>
        <taxon>indigoferoid/millettioid clade</taxon>
        <taxon>Phaseoleae</taxon>
        <taxon>Vigna</taxon>
    </lineage>
</organism>
<dbReference type="AlphaFoldDB" id="A0A8T0KHM7"/>
<proteinExistence type="predicted"/>
<evidence type="ECO:0000256" key="2">
    <source>
        <dbReference type="ARBA" id="ARBA00022737"/>
    </source>
</evidence>
<dbReference type="PROSITE" id="PS51032">
    <property type="entry name" value="AP2_ERF"/>
    <property type="match status" value="2"/>
</dbReference>
<keyword evidence="6" id="KW-0539">Nucleus</keyword>
<evidence type="ECO:0000259" key="8">
    <source>
        <dbReference type="PROSITE" id="PS51032"/>
    </source>
</evidence>
<dbReference type="InterPro" id="IPR001471">
    <property type="entry name" value="AP2/ERF_dom"/>
</dbReference>
<evidence type="ECO:0000256" key="3">
    <source>
        <dbReference type="ARBA" id="ARBA00023015"/>
    </source>
</evidence>
<keyword evidence="4" id="KW-0238">DNA-binding</keyword>
<dbReference type="Proteomes" id="UP000743370">
    <property type="component" value="Unassembled WGS sequence"/>
</dbReference>
<dbReference type="PANTHER" id="PTHR32467">
    <property type="entry name" value="AP2-LIKE ETHYLENE-RESPONSIVE TRANSCRIPTION FACTOR"/>
    <property type="match status" value="1"/>
</dbReference>